<feature type="transmembrane region" description="Helical" evidence="16">
    <location>
        <begin position="493"/>
        <end position="515"/>
    </location>
</feature>
<keyword evidence="7 16" id="KW-1133">Transmembrane helix</keyword>
<dbReference type="InterPro" id="IPR036770">
    <property type="entry name" value="Ankyrin_rpt-contain_sf"/>
</dbReference>
<feature type="transmembrane region" description="Helical" evidence="16">
    <location>
        <begin position="675"/>
        <end position="697"/>
    </location>
</feature>
<evidence type="ECO:0000256" key="3">
    <source>
        <dbReference type="ARBA" id="ARBA00010104"/>
    </source>
</evidence>
<keyword evidence="12" id="KW-0449">Lipoprotein</keyword>
<reference evidence="19 20" key="1">
    <citation type="submission" date="2018-11" db="EMBL/GenBank/DDBJ databases">
        <title>Haplotype-resolved cattle genomes.</title>
        <authorList>
            <person name="Low W.Y."/>
            <person name="Tearle R."/>
            <person name="Bickhart D.M."/>
            <person name="Rosen B.D."/>
            <person name="Koren S."/>
            <person name="Rhie A."/>
            <person name="Hiendleder S."/>
            <person name="Phillippy A.M."/>
            <person name="Smith T.P.L."/>
            <person name="Williams J.L."/>
        </authorList>
    </citation>
    <scope>NUCLEOTIDE SEQUENCE [LARGE SCALE GENOMIC DNA]</scope>
</reference>
<organism evidence="19 20">
    <name type="scientific">Bos indicus x Bos taurus</name>
    <name type="common">Hybrid cattle</name>
    <dbReference type="NCBI Taxonomy" id="30522"/>
    <lineage>
        <taxon>Eukaryota</taxon>
        <taxon>Metazoa</taxon>
        <taxon>Chordata</taxon>
        <taxon>Craniata</taxon>
        <taxon>Vertebrata</taxon>
        <taxon>Euteleostomi</taxon>
        <taxon>Mammalia</taxon>
        <taxon>Eutheria</taxon>
        <taxon>Laurasiatheria</taxon>
        <taxon>Artiodactyla</taxon>
        <taxon>Ruminantia</taxon>
        <taxon>Pecora</taxon>
        <taxon>Bovidae</taxon>
        <taxon>Bovinae</taxon>
        <taxon>Bos</taxon>
    </lineage>
</organism>
<dbReference type="GO" id="GO:0019706">
    <property type="term" value="F:protein-cysteine S-palmitoyltransferase activity"/>
    <property type="evidence" value="ECO:0007669"/>
    <property type="project" value="UniProtKB-EC"/>
</dbReference>
<evidence type="ECO:0000256" key="10">
    <source>
        <dbReference type="ARBA" id="ARBA00023136"/>
    </source>
</evidence>
<evidence type="ECO:0000256" key="11">
    <source>
        <dbReference type="ARBA" id="ARBA00023139"/>
    </source>
</evidence>
<dbReference type="Pfam" id="PF12796">
    <property type="entry name" value="Ank_2"/>
    <property type="match status" value="2"/>
</dbReference>
<reference evidence="19" key="3">
    <citation type="submission" date="2025-09" db="UniProtKB">
        <authorList>
            <consortium name="Ensembl"/>
        </authorList>
    </citation>
    <scope>IDENTIFICATION</scope>
</reference>
<evidence type="ECO:0000256" key="16">
    <source>
        <dbReference type="RuleBase" id="RU079119"/>
    </source>
</evidence>
<evidence type="ECO:0000256" key="13">
    <source>
        <dbReference type="ARBA" id="ARBA00023315"/>
    </source>
</evidence>
<keyword evidence="6" id="KW-0677">Repeat</keyword>
<reference evidence="19" key="2">
    <citation type="submission" date="2025-08" db="UniProtKB">
        <authorList>
            <consortium name="Ensembl"/>
        </authorList>
    </citation>
    <scope>IDENTIFICATION</scope>
</reference>
<dbReference type="Proteomes" id="UP000314981">
    <property type="component" value="Chromosome 5"/>
</dbReference>
<dbReference type="STRING" id="30522.A0A4W2DAS6"/>
<dbReference type="PROSITE" id="PS50088">
    <property type="entry name" value="ANK_REPEAT"/>
    <property type="match status" value="5"/>
</dbReference>
<evidence type="ECO:0000256" key="1">
    <source>
        <dbReference type="ARBA" id="ARBA00004439"/>
    </source>
</evidence>
<feature type="transmembrane region" description="Helical" evidence="16">
    <location>
        <begin position="441"/>
        <end position="457"/>
    </location>
</feature>
<evidence type="ECO:0000256" key="17">
    <source>
        <dbReference type="SAM" id="MobiDB-lite"/>
    </source>
</evidence>
<evidence type="ECO:0000256" key="2">
    <source>
        <dbReference type="ARBA" id="ARBA00004653"/>
    </source>
</evidence>
<evidence type="ECO:0000256" key="9">
    <source>
        <dbReference type="ARBA" id="ARBA00023043"/>
    </source>
</evidence>
<evidence type="ECO:0000256" key="6">
    <source>
        <dbReference type="ARBA" id="ARBA00022737"/>
    </source>
</evidence>
<feature type="repeat" description="ANK" evidence="15">
    <location>
        <begin position="292"/>
        <end position="324"/>
    </location>
</feature>
<evidence type="ECO:0000313" key="19">
    <source>
        <dbReference type="Ensembl" id="ENSBIXP00000021359.1"/>
    </source>
</evidence>
<dbReference type="AlphaFoldDB" id="A0A4W2DAS6"/>
<keyword evidence="11" id="KW-0564">Palmitate</keyword>
<dbReference type="PRINTS" id="PR01415">
    <property type="entry name" value="ANKYRIN"/>
</dbReference>
<dbReference type="Pfam" id="PF01529">
    <property type="entry name" value="DHHC"/>
    <property type="match status" value="1"/>
</dbReference>
<dbReference type="PANTHER" id="PTHR24161">
    <property type="entry name" value="ANK_REP_REGION DOMAIN-CONTAINING PROTEIN-RELATED"/>
    <property type="match status" value="1"/>
</dbReference>
<keyword evidence="20" id="KW-1185">Reference proteome</keyword>
<dbReference type="PANTHER" id="PTHR24161:SF18">
    <property type="entry name" value="PALMITOYLTRANSFERASE ZDHHC17"/>
    <property type="match status" value="1"/>
</dbReference>
<feature type="repeat" description="ANK" evidence="15">
    <location>
        <begin position="325"/>
        <end position="358"/>
    </location>
</feature>
<dbReference type="GO" id="GO:0000139">
    <property type="term" value="C:Golgi membrane"/>
    <property type="evidence" value="ECO:0007669"/>
    <property type="project" value="UniProtKB-SubCell"/>
</dbReference>
<feature type="transmembrane region" description="Helical" evidence="16">
    <location>
        <begin position="621"/>
        <end position="642"/>
    </location>
</feature>
<dbReference type="InterPro" id="IPR001594">
    <property type="entry name" value="Palmitoyltrfase_DHHC"/>
</dbReference>
<keyword evidence="14" id="KW-0968">Cytoplasmic vesicle</keyword>
<keyword evidence="10 16" id="KW-0472">Membrane</keyword>
<feature type="repeat" description="ANK" evidence="15">
    <location>
        <begin position="259"/>
        <end position="291"/>
    </location>
</feature>
<protein>
    <recommendedName>
        <fullName evidence="16">Palmitoyltransferase</fullName>
        <ecNumber evidence="16">2.3.1.225</ecNumber>
    </recommendedName>
</protein>
<proteinExistence type="inferred from homology"/>
<feature type="repeat" description="ANK" evidence="15">
    <location>
        <begin position="225"/>
        <end position="257"/>
    </location>
</feature>
<feature type="domain" description="Palmitoyltransferase DHHC" evidence="18">
    <location>
        <begin position="574"/>
        <end position="705"/>
    </location>
</feature>
<comment type="subcellular location">
    <subcellularLocation>
        <location evidence="1">Cytoplasmic vesicle membrane</location>
        <topology evidence="1">Multi-pass membrane protein</topology>
    </subcellularLocation>
    <subcellularLocation>
        <location evidence="2">Golgi apparatus membrane</location>
        <topology evidence="2">Multi-pass membrane protein</topology>
    </subcellularLocation>
</comment>
<gene>
    <name evidence="19" type="primary">ZDHHC17</name>
</gene>
<keyword evidence="9 15" id="KW-0040">ANK repeat</keyword>
<accession>A0A4W2DAS6</accession>
<dbReference type="Ensembl" id="ENSBIXT00000035999.1">
    <property type="protein sequence ID" value="ENSBIXP00000021359.1"/>
    <property type="gene ID" value="ENSBIXG00000024468.1"/>
</dbReference>
<keyword evidence="8" id="KW-0333">Golgi apparatus</keyword>
<feature type="repeat" description="ANK" evidence="15">
    <location>
        <begin position="360"/>
        <end position="392"/>
    </location>
</feature>
<dbReference type="GO" id="GO:0030659">
    <property type="term" value="C:cytoplasmic vesicle membrane"/>
    <property type="evidence" value="ECO:0007669"/>
    <property type="project" value="UniProtKB-SubCell"/>
</dbReference>
<comment type="similarity">
    <text evidence="3">Belongs to the DHHC palmitoyltransferase family. AKR/ZDHHC17 subfamily.</text>
</comment>
<evidence type="ECO:0000256" key="8">
    <source>
        <dbReference type="ARBA" id="ARBA00023034"/>
    </source>
</evidence>
<dbReference type="PROSITE" id="PS50297">
    <property type="entry name" value="ANK_REP_REGION"/>
    <property type="match status" value="4"/>
</dbReference>
<comment type="domain">
    <text evidence="16">The DHHC domain is required for palmitoyltransferase activity.</text>
</comment>
<feature type="region of interest" description="Disordered" evidence="17">
    <location>
        <begin position="1"/>
        <end position="165"/>
    </location>
</feature>
<feature type="transmembrane region" description="Helical" evidence="16">
    <location>
        <begin position="521"/>
        <end position="539"/>
    </location>
</feature>
<keyword evidence="4 16" id="KW-0808">Transferase</keyword>
<dbReference type="InterPro" id="IPR002110">
    <property type="entry name" value="Ankyrin_rpt"/>
</dbReference>
<evidence type="ECO:0000256" key="4">
    <source>
        <dbReference type="ARBA" id="ARBA00022679"/>
    </source>
</evidence>
<keyword evidence="13 16" id="KW-0012">Acyltransferase</keyword>
<dbReference type="Gene3D" id="1.25.40.20">
    <property type="entry name" value="Ankyrin repeat-containing domain"/>
    <property type="match status" value="1"/>
</dbReference>
<dbReference type="SMART" id="SM00248">
    <property type="entry name" value="ANK"/>
    <property type="match status" value="5"/>
</dbReference>
<dbReference type="OMA" id="FWVGFRY"/>
<evidence type="ECO:0000256" key="15">
    <source>
        <dbReference type="PROSITE-ProRule" id="PRU00023"/>
    </source>
</evidence>
<evidence type="ECO:0000256" key="7">
    <source>
        <dbReference type="ARBA" id="ARBA00022989"/>
    </source>
</evidence>
<evidence type="ECO:0000256" key="14">
    <source>
        <dbReference type="ARBA" id="ARBA00023329"/>
    </source>
</evidence>
<evidence type="ECO:0000256" key="12">
    <source>
        <dbReference type="ARBA" id="ARBA00023288"/>
    </source>
</evidence>
<keyword evidence="5 16" id="KW-0812">Transmembrane</keyword>
<evidence type="ECO:0000256" key="5">
    <source>
        <dbReference type="ARBA" id="ARBA00022692"/>
    </source>
</evidence>
<dbReference type="EC" id="2.3.1.225" evidence="16"/>
<name>A0A4W2DAS6_BOBOX</name>
<comment type="catalytic activity">
    <reaction evidence="16">
        <text>L-cysteinyl-[protein] + hexadecanoyl-CoA = S-hexadecanoyl-L-cysteinyl-[protein] + CoA</text>
        <dbReference type="Rhea" id="RHEA:36683"/>
        <dbReference type="Rhea" id="RHEA-COMP:10131"/>
        <dbReference type="Rhea" id="RHEA-COMP:11032"/>
        <dbReference type="ChEBI" id="CHEBI:29950"/>
        <dbReference type="ChEBI" id="CHEBI:57287"/>
        <dbReference type="ChEBI" id="CHEBI:57379"/>
        <dbReference type="ChEBI" id="CHEBI:74151"/>
        <dbReference type="EC" id="2.3.1.225"/>
    </reaction>
</comment>
<sequence length="768" mass="85610">MAAPQVAEDGSRGSRIGTAGFAGVGYPDCQGPRVPAARLRSPALVAAPPQDFPREGPGYRLAGRPNPPGSQRLTAAGGQGPPPRGGAHAQSLRPAGPGAVQQSALSRGPARHARTRAGTRALLGGGGRGGGTGGKGGGGGDRVASGGARARPRARPPPRPSPARVKRFLPACSGRRDLTPRWRTARMSTRAKRAACPFSIQRYGIYERCRELVEAGYDVRQPDKENVTLLHWAAINNRIDLVKYYISKGAIVDQLGGDLNSTPLHWATRQGHLSMVVQLMKYGADPSLIDGEGCSCIHLAAQFGHTSIVAYLIAKGQDVDMMDQNGMTPLMWAAYRTHSVDPTRLLLTFNVSVNLGDKYHKNTALHWAVLAGNTTVISLLLEAGANVDAQNIKGESALDLAKQRKNVWMINHLQEARQAKGYDNPSFLRKLKADKEFRQKVMLGTPFLVIWLVGFIADLNIDSWLIKGLMYGGVWATVQFLSKSFFDHSMHSALPLGIYLATKFWMYVTWFFWFWNDLNFLFIHLPFLANSIALFYNFGKSWKSDPGIIKATEEQKKKTIVELAETGSLDLSIFCSTCLIRKPVRSKHCGVCNRCIAKFDHHCPWVGNCVGAGNHRYFMGYLFFLLFMICWMIYGCISYWGLHCETSYTKDGFWTYITQIATCSPWMFWMFLNSVFHFMWVAVLLMCQMYQISCLGITTNERMNARRYKHFKVTTTSIESPFNHGCVRNIIDFFEFRCCGLFRPVIVDWTRQYTIEYDQISGSGYQLV</sequence>
<dbReference type="FunFam" id="1.25.40.20:FF:000035">
    <property type="entry name" value="Palmitoyltransferase"/>
    <property type="match status" value="1"/>
</dbReference>
<evidence type="ECO:0000259" key="18">
    <source>
        <dbReference type="Pfam" id="PF01529"/>
    </source>
</evidence>
<evidence type="ECO:0000313" key="20">
    <source>
        <dbReference type="Proteomes" id="UP000314981"/>
    </source>
</evidence>
<feature type="compositionally biased region" description="Gly residues" evidence="17">
    <location>
        <begin position="123"/>
        <end position="141"/>
    </location>
</feature>
<dbReference type="PROSITE" id="PS50216">
    <property type="entry name" value="DHHC"/>
    <property type="match status" value="1"/>
</dbReference>
<dbReference type="SUPFAM" id="SSF48403">
    <property type="entry name" value="Ankyrin repeat"/>
    <property type="match status" value="1"/>
</dbReference>